<proteinExistence type="predicted"/>
<dbReference type="AlphaFoldDB" id="W9ICZ2"/>
<gene>
    <name evidence="2" type="ORF">FOYG_08145</name>
</gene>
<feature type="compositionally biased region" description="Basic and acidic residues" evidence="1">
    <location>
        <begin position="89"/>
        <end position="103"/>
    </location>
</feature>
<protein>
    <submittedName>
        <fullName evidence="2">Uncharacterized protein</fullName>
    </submittedName>
</protein>
<evidence type="ECO:0000256" key="1">
    <source>
        <dbReference type="SAM" id="MobiDB-lite"/>
    </source>
</evidence>
<dbReference type="EMBL" id="JH717843">
    <property type="protein sequence ID" value="EWY90739.1"/>
    <property type="molecule type" value="Genomic_DNA"/>
</dbReference>
<feature type="region of interest" description="Disordered" evidence="1">
    <location>
        <begin position="68"/>
        <end position="115"/>
    </location>
</feature>
<name>W9ICZ2_FUSOX</name>
<evidence type="ECO:0000313" key="2">
    <source>
        <dbReference type="EMBL" id="EWY90739.1"/>
    </source>
</evidence>
<evidence type="ECO:0000313" key="3">
    <source>
        <dbReference type="Proteomes" id="UP000030753"/>
    </source>
</evidence>
<organism evidence="2 3">
    <name type="scientific">Fusarium oxysporum NRRL 32931</name>
    <dbReference type="NCBI Taxonomy" id="660029"/>
    <lineage>
        <taxon>Eukaryota</taxon>
        <taxon>Fungi</taxon>
        <taxon>Dikarya</taxon>
        <taxon>Ascomycota</taxon>
        <taxon>Pezizomycotina</taxon>
        <taxon>Sordariomycetes</taxon>
        <taxon>Hypocreomycetidae</taxon>
        <taxon>Hypocreales</taxon>
        <taxon>Nectriaceae</taxon>
        <taxon>Fusarium</taxon>
        <taxon>Fusarium oxysporum species complex</taxon>
    </lineage>
</organism>
<accession>W9ICZ2</accession>
<dbReference type="Proteomes" id="UP000030753">
    <property type="component" value="Unassembled WGS sequence"/>
</dbReference>
<sequence length="133" mass="15082">MLQNQTTTNVGLPPLLRENPCRKTILLLFSLRIRSRQSSHSQTILLPSLSFHLITLVNHSNPCPPINLQTSAVPRSAPRPQLRARMGKVRLDGRAPRDGKESFESPESQSDLHSDPWHSFRSYEWIVGLNHSL</sequence>
<dbReference type="HOGENOM" id="CLU_1906803_0_0_1"/>
<reference evidence="2 3" key="1">
    <citation type="submission" date="2011-06" db="EMBL/GenBank/DDBJ databases">
        <title>The Genome Sequence of Fusarium oxysporum FOSC 3-a.</title>
        <authorList>
            <consortium name="The Broad Institute Genome Sequencing Platform"/>
            <person name="Ma L.-J."/>
            <person name="Gale L.R."/>
            <person name="Schwartz D.C."/>
            <person name="Zhou S."/>
            <person name="Corby-Kistler H."/>
            <person name="Young S.K."/>
            <person name="Zeng Q."/>
            <person name="Gargeya S."/>
            <person name="Fitzgerald M."/>
            <person name="Haas B."/>
            <person name="Abouelleil A."/>
            <person name="Alvarado L."/>
            <person name="Arachchi H.M."/>
            <person name="Berlin A."/>
            <person name="Brown A."/>
            <person name="Chapman S.B."/>
            <person name="Chen Z."/>
            <person name="Dunbar C."/>
            <person name="Freedman E."/>
            <person name="Gearin G."/>
            <person name="Gellesch M."/>
            <person name="Goldberg J."/>
            <person name="Griggs A."/>
            <person name="Gujja S."/>
            <person name="Heiman D."/>
            <person name="Howarth C."/>
            <person name="Larson L."/>
            <person name="Lui A."/>
            <person name="MacDonald P.J.P."/>
            <person name="Mehta T."/>
            <person name="Montmayeur A."/>
            <person name="Murphy C."/>
            <person name="Neiman D."/>
            <person name="Pearson M."/>
            <person name="Priest M."/>
            <person name="Roberts A."/>
            <person name="Saif S."/>
            <person name="Shea T."/>
            <person name="Shenoy N."/>
            <person name="Sisk P."/>
            <person name="Stolte C."/>
            <person name="Sykes S."/>
            <person name="Wortman J."/>
            <person name="Nusbaum C."/>
            <person name="Birren B."/>
        </authorList>
    </citation>
    <scope>NUCLEOTIDE SEQUENCE [LARGE SCALE GENOMIC DNA]</scope>
    <source>
        <strain evidence="3">FOSC 3-a</strain>
    </source>
</reference>